<dbReference type="OrthoDB" id="7066548at2"/>
<evidence type="ECO:0000313" key="2">
    <source>
        <dbReference type="EMBL" id="GAD80762.1"/>
    </source>
</evidence>
<dbReference type="STRING" id="1219080.VEZ01S_40_00090"/>
<accession>U3B5R4</accession>
<proteinExistence type="predicted"/>
<dbReference type="eggNOG" id="ENOG502ZJ00">
    <property type="taxonomic scope" value="Bacteria"/>
</dbReference>
<dbReference type="AlphaFoldDB" id="U3B5R4"/>
<sequence length="111" mass="12390">MKFTGKVAFIFAVISCAAFANDIEAPLDGVEVVTTQLPTLSIQNISNETVAIDIYGETLKLAPTSGIQYECKGYHDLELRVLNNDHDYFEVPCQSKVVFTELFKNQRQQGE</sequence>
<organism evidence="2 3">
    <name type="scientific">Vibrio ezurae NBRC 102218</name>
    <dbReference type="NCBI Taxonomy" id="1219080"/>
    <lineage>
        <taxon>Bacteria</taxon>
        <taxon>Pseudomonadati</taxon>
        <taxon>Pseudomonadota</taxon>
        <taxon>Gammaproteobacteria</taxon>
        <taxon>Vibrionales</taxon>
        <taxon>Vibrionaceae</taxon>
        <taxon>Vibrio</taxon>
    </lineage>
</organism>
<gene>
    <name evidence="2" type="ORF">VEZ01S_40_00090</name>
</gene>
<evidence type="ECO:0000256" key="1">
    <source>
        <dbReference type="SAM" id="SignalP"/>
    </source>
</evidence>
<dbReference type="EMBL" id="BATM01000040">
    <property type="protein sequence ID" value="GAD80762.1"/>
    <property type="molecule type" value="Genomic_DNA"/>
</dbReference>
<evidence type="ECO:0000313" key="3">
    <source>
        <dbReference type="Proteomes" id="UP000016562"/>
    </source>
</evidence>
<keyword evidence="3" id="KW-1185">Reference proteome</keyword>
<feature type="chain" id="PRO_5004638497" evidence="1">
    <location>
        <begin position="21"/>
        <end position="111"/>
    </location>
</feature>
<keyword evidence="1" id="KW-0732">Signal</keyword>
<feature type="signal peptide" evidence="1">
    <location>
        <begin position="1"/>
        <end position="20"/>
    </location>
</feature>
<reference evidence="2 3" key="1">
    <citation type="submission" date="2013-09" db="EMBL/GenBank/DDBJ databases">
        <title>Whole genome shotgun sequence of Vibrio ezurae NBRC 102218.</title>
        <authorList>
            <person name="Yoshida I."/>
            <person name="Hosoyama A."/>
            <person name="Numata M."/>
            <person name="Hashimoto M."/>
            <person name="Hosoyama Y."/>
            <person name="Tsuchikane K."/>
            <person name="Noguchi M."/>
            <person name="Hirakata S."/>
            <person name="Ichikawa N."/>
            <person name="Ohji S."/>
            <person name="Yamazoe A."/>
            <person name="Fujita N."/>
        </authorList>
    </citation>
    <scope>NUCLEOTIDE SEQUENCE [LARGE SCALE GENOMIC DNA]</scope>
    <source>
        <strain evidence="2 3">NBRC 102218</strain>
    </source>
</reference>
<protein>
    <submittedName>
        <fullName evidence="2">Uncharacterized protein</fullName>
    </submittedName>
</protein>
<dbReference type="RefSeq" id="WP_021714464.1">
    <property type="nucleotide sequence ID" value="NZ_BATM01000040.1"/>
</dbReference>
<comment type="caution">
    <text evidence="2">The sequence shown here is derived from an EMBL/GenBank/DDBJ whole genome shotgun (WGS) entry which is preliminary data.</text>
</comment>
<name>U3B5R4_9VIBR</name>
<dbReference type="Proteomes" id="UP000016562">
    <property type="component" value="Unassembled WGS sequence"/>
</dbReference>